<protein>
    <submittedName>
        <fullName evidence="1">Uncharacterized protein</fullName>
    </submittedName>
</protein>
<keyword evidence="2" id="KW-1185">Reference proteome</keyword>
<evidence type="ECO:0000313" key="2">
    <source>
        <dbReference type="Proteomes" id="UP000050525"/>
    </source>
</evidence>
<organism evidence="1 2">
    <name type="scientific">Alligator mississippiensis</name>
    <name type="common">American alligator</name>
    <dbReference type="NCBI Taxonomy" id="8496"/>
    <lineage>
        <taxon>Eukaryota</taxon>
        <taxon>Metazoa</taxon>
        <taxon>Chordata</taxon>
        <taxon>Craniata</taxon>
        <taxon>Vertebrata</taxon>
        <taxon>Euteleostomi</taxon>
        <taxon>Archelosauria</taxon>
        <taxon>Archosauria</taxon>
        <taxon>Crocodylia</taxon>
        <taxon>Alligatoridae</taxon>
        <taxon>Alligatorinae</taxon>
        <taxon>Alligator</taxon>
    </lineage>
</organism>
<comment type="caution">
    <text evidence="1">The sequence shown here is derived from an EMBL/GenBank/DDBJ whole genome shotgun (WGS) entry which is preliminary data.</text>
</comment>
<dbReference type="AlphaFoldDB" id="A0A151N4P2"/>
<dbReference type="EMBL" id="AKHW03004053">
    <property type="protein sequence ID" value="KYO31762.1"/>
    <property type="molecule type" value="Genomic_DNA"/>
</dbReference>
<accession>A0A151N4P2</accession>
<gene>
    <name evidence="1" type="ORF">Y1Q_0022837</name>
</gene>
<sequence>MWAEIYRTESYRDRGTAPKNRCSRLRLTRHHSKAQIHTFPIATYKSRGETSLKDWISGVEKERSQKGPIDSVIDFLS</sequence>
<reference evidence="1 2" key="1">
    <citation type="journal article" date="2012" name="Genome Biol.">
        <title>Sequencing three crocodilian genomes to illuminate the evolution of archosaurs and amniotes.</title>
        <authorList>
            <person name="St John J.A."/>
            <person name="Braun E.L."/>
            <person name="Isberg S.R."/>
            <person name="Miles L.G."/>
            <person name="Chong A.Y."/>
            <person name="Gongora J."/>
            <person name="Dalzell P."/>
            <person name="Moran C."/>
            <person name="Bed'hom B."/>
            <person name="Abzhanov A."/>
            <person name="Burgess S.C."/>
            <person name="Cooksey A.M."/>
            <person name="Castoe T.A."/>
            <person name="Crawford N.G."/>
            <person name="Densmore L.D."/>
            <person name="Drew J.C."/>
            <person name="Edwards S.V."/>
            <person name="Faircloth B.C."/>
            <person name="Fujita M.K."/>
            <person name="Greenwold M.J."/>
            <person name="Hoffmann F.G."/>
            <person name="Howard J.M."/>
            <person name="Iguchi T."/>
            <person name="Janes D.E."/>
            <person name="Khan S.Y."/>
            <person name="Kohno S."/>
            <person name="de Koning A.J."/>
            <person name="Lance S.L."/>
            <person name="McCarthy F.M."/>
            <person name="McCormack J.E."/>
            <person name="Merchant M.E."/>
            <person name="Peterson D.G."/>
            <person name="Pollock D.D."/>
            <person name="Pourmand N."/>
            <person name="Raney B.J."/>
            <person name="Roessler K.A."/>
            <person name="Sanford J.R."/>
            <person name="Sawyer R.H."/>
            <person name="Schmidt C.J."/>
            <person name="Triplett E.W."/>
            <person name="Tuberville T.D."/>
            <person name="Venegas-Anaya M."/>
            <person name="Howard J.T."/>
            <person name="Jarvis E.D."/>
            <person name="Guillette L.J.Jr."/>
            <person name="Glenn T.C."/>
            <person name="Green R.E."/>
            <person name="Ray D.A."/>
        </authorList>
    </citation>
    <scope>NUCLEOTIDE SEQUENCE [LARGE SCALE GENOMIC DNA]</scope>
    <source>
        <strain evidence="1">KSC_2009_1</strain>
    </source>
</reference>
<dbReference type="Proteomes" id="UP000050525">
    <property type="component" value="Unassembled WGS sequence"/>
</dbReference>
<name>A0A151N4P2_ALLMI</name>
<evidence type="ECO:0000313" key="1">
    <source>
        <dbReference type="EMBL" id="KYO31762.1"/>
    </source>
</evidence>
<proteinExistence type="predicted"/>